<evidence type="ECO:0000313" key="8">
    <source>
        <dbReference type="Proteomes" id="UP000075714"/>
    </source>
</evidence>
<evidence type="ECO:0000256" key="3">
    <source>
        <dbReference type="ARBA" id="ARBA00022833"/>
    </source>
</evidence>
<dbReference type="Proteomes" id="UP000075714">
    <property type="component" value="Unassembled WGS sequence"/>
</dbReference>
<sequence length="988" mass="104124">MSGKTVEQREHRRNRCSCPECGRLFFTYPFHYEGYEGGGAIPPIPLLCDEAPPRGSPVDASEFEDLVRAFRQENYNVSSIGPVSYAKVIKRLGSTFKAWFASPDVCAAAQIATKALELQLHDPAAALAKADAALMKSPLCPDAYFVLARLRARSHEEALELFVTGACNFEQARLGMLSERGWEGCRTAYGYHLTEAPPLKGVMRCMLGAVNTLCRLRMGKEALVKMEVLIKMTPPIFEAPRAGVWSLAPEVVYRASGPCGCLAWLQQHACDEVLRVDGAAVWWVATWALAWAATHQHEGFKWSSLHPYFDEHQLLRGGAYLEAHLDRPRCGADKLRGGLALAAVCVWMPYLLDMLLGDMPIPGGPLPPVAVSVGSVGCQVAYARYCGDLWRQEPGVLDFVRRYRNTYEVFCIITDARSGRDPDMKAFRRFMAPLPHSPPPATPASSPSPPPGPCAVVSPACGIFPGAVMYEGAGLWHGLVDRLLFFRSEVAKRPDPALNEQELQMFTALLDAGCPLDAASAAGAAPCSPHPPLGLALYRGYGPEVARALVKAGADPLTPDVTGMVPLVAAAEQGMWREAQAVFRVRKKLGPQMLNPVFVVSLLGSAHPGFAVSGGPALPATAFELCLVVAAGSTCLPCVAGVIKGCSRCTDDDDEDGFIGVPHGPFANFKKFVEVLVAYGMKSVPKPLLVKLRKHVSEMPHPAVRLALLDHLEGLLQEAAAAGGGGGGGAVAAAASVQPTAATAPSASATAKGPQLPERKQTAAKAAAGQPQKQTFAEAPQPIDASSKTATAVKQRVPGEAQGQRGDPVAAKASDAHHQSLPLAGEALKRLADDAVAASPAGAVVSGGAAKGSAALPAGTLASAEGAKGGDARQLADAMGKGAAPTVQALTAAVDRMGLTQPAEAAGEELVLEPHHNSRHCWACGKAKAKAKGRSGPAGGVAKLSRCSLCRVARYCSADCQHLHWPAHRVHCHRLAAQEAAQGGEEAD</sequence>
<reference evidence="8" key="1">
    <citation type="journal article" date="2016" name="Nat. Commun.">
        <title>The Gonium pectorale genome demonstrates co-option of cell cycle regulation during the evolution of multicellularity.</title>
        <authorList>
            <person name="Hanschen E.R."/>
            <person name="Marriage T.N."/>
            <person name="Ferris P.J."/>
            <person name="Hamaji T."/>
            <person name="Toyoda A."/>
            <person name="Fujiyama A."/>
            <person name="Neme R."/>
            <person name="Noguchi H."/>
            <person name="Minakuchi Y."/>
            <person name="Suzuki M."/>
            <person name="Kawai-Toyooka H."/>
            <person name="Smith D.R."/>
            <person name="Sparks H."/>
            <person name="Anderson J."/>
            <person name="Bakaric R."/>
            <person name="Luria V."/>
            <person name="Karger A."/>
            <person name="Kirschner M.W."/>
            <person name="Durand P.M."/>
            <person name="Michod R.E."/>
            <person name="Nozaki H."/>
            <person name="Olson B.J."/>
        </authorList>
    </citation>
    <scope>NUCLEOTIDE SEQUENCE [LARGE SCALE GENOMIC DNA]</scope>
    <source>
        <strain evidence="8">NIES-2863</strain>
    </source>
</reference>
<dbReference type="Gene3D" id="1.25.40.20">
    <property type="entry name" value="Ankyrin repeat-containing domain"/>
    <property type="match status" value="1"/>
</dbReference>
<name>A0A150GGU0_GONPE</name>
<dbReference type="Pfam" id="PF01753">
    <property type="entry name" value="zf-MYND"/>
    <property type="match status" value="1"/>
</dbReference>
<feature type="domain" description="MYND-type" evidence="6">
    <location>
        <begin position="921"/>
        <end position="972"/>
    </location>
</feature>
<evidence type="ECO:0000259" key="6">
    <source>
        <dbReference type="PROSITE" id="PS50865"/>
    </source>
</evidence>
<dbReference type="SUPFAM" id="SSF48403">
    <property type="entry name" value="Ankyrin repeat"/>
    <property type="match status" value="1"/>
</dbReference>
<keyword evidence="1" id="KW-0479">Metal-binding</keyword>
<proteinExistence type="predicted"/>
<evidence type="ECO:0000256" key="5">
    <source>
        <dbReference type="SAM" id="MobiDB-lite"/>
    </source>
</evidence>
<organism evidence="7 8">
    <name type="scientific">Gonium pectorale</name>
    <name type="common">Green alga</name>
    <dbReference type="NCBI Taxonomy" id="33097"/>
    <lineage>
        <taxon>Eukaryota</taxon>
        <taxon>Viridiplantae</taxon>
        <taxon>Chlorophyta</taxon>
        <taxon>core chlorophytes</taxon>
        <taxon>Chlorophyceae</taxon>
        <taxon>CS clade</taxon>
        <taxon>Chlamydomonadales</taxon>
        <taxon>Volvocaceae</taxon>
        <taxon>Gonium</taxon>
    </lineage>
</organism>
<dbReference type="InterPro" id="IPR036770">
    <property type="entry name" value="Ankyrin_rpt-contain_sf"/>
</dbReference>
<keyword evidence="2 4" id="KW-0863">Zinc-finger</keyword>
<dbReference type="OrthoDB" id="547464at2759"/>
<evidence type="ECO:0000256" key="4">
    <source>
        <dbReference type="PROSITE-ProRule" id="PRU00134"/>
    </source>
</evidence>
<accession>A0A150GGU0</accession>
<dbReference type="SUPFAM" id="SSF144232">
    <property type="entry name" value="HIT/MYND zinc finger-like"/>
    <property type="match status" value="1"/>
</dbReference>
<gene>
    <name evidence="7" type="ORF">GPECTOR_23g146</name>
</gene>
<evidence type="ECO:0000313" key="7">
    <source>
        <dbReference type="EMBL" id="KXZ49061.1"/>
    </source>
</evidence>
<feature type="region of interest" description="Disordered" evidence="5">
    <location>
        <begin position="744"/>
        <end position="817"/>
    </location>
</feature>
<evidence type="ECO:0000256" key="2">
    <source>
        <dbReference type="ARBA" id="ARBA00022771"/>
    </source>
</evidence>
<dbReference type="PROSITE" id="PS50865">
    <property type="entry name" value="ZF_MYND_2"/>
    <property type="match status" value="1"/>
</dbReference>
<dbReference type="AlphaFoldDB" id="A0A150GGU0"/>
<protein>
    <recommendedName>
        <fullName evidence="6">MYND-type domain-containing protein</fullName>
    </recommendedName>
</protein>
<feature type="compositionally biased region" description="Low complexity" evidence="5">
    <location>
        <begin position="763"/>
        <end position="774"/>
    </location>
</feature>
<keyword evidence="8" id="KW-1185">Reference proteome</keyword>
<evidence type="ECO:0000256" key="1">
    <source>
        <dbReference type="ARBA" id="ARBA00022723"/>
    </source>
</evidence>
<comment type="caution">
    <text evidence="7">The sequence shown here is derived from an EMBL/GenBank/DDBJ whole genome shotgun (WGS) entry which is preliminary data.</text>
</comment>
<dbReference type="EMBL" id="LSYV01000024">
    <property type="protein sequence ID" value="KXZ49061.1"/>
    <property type="molecule type" value="Genomic_DNA"/>
</dbReference>
<dbReference type="GO" id="GO:0008270">
    <property type="term" value="F:zinc ion binding"/>
    <property type="evidence" value="ECO:0007669"/>
    <property type="project" value="UniProtKB-KW"/>
</dbReference>
<dbReference type="Gene3D" id="6.10.140.2220">
    <property type="match status" value="1"/>
</dbReference>
<keyword evidence="3" id="KW-0862">Zinc</keyword>
<feature type="compositionally biased region" description="Low complexity" evidence="5">
    <location>
        <begin position="744"/>
        <end position="754"/>
    </location>
</feature>
<dbReference type="InterPro" id="IPR002893">
    <property type="entry name" value="Znf_MYND"/>
</dbReference>